<organism evidence="1 3">
    <name type="scientific">Phytophthora fragariae</name>
    <dbReference type="NCBI Taxonomy" id="53985"/>
    <lineage>
        <taxon>Eukaryota</taxon>
        <taxon>Sar</taxon>
        <taxon>Stramenopiles</taxon>
        <taxon>Oomycota</taxon>
        <taxon>Peronosporomycetes</taxon>
        <taxon>Peronosporales</taxon>
        <taxon>Peronosporaceae</taxon>
        <taxon>Phytophthora</taxon>
    </lineage>
</organism>
<evidence type="ECO:0000313" key="1">
    <source>
        <dbReference type="EMBL" id="KAE8942611.1"/>
    </source>
</evidence>
<gene>
    <name evidence="2" type="ORF">PF007_g7088</name>
    <name evidence="1" type="ORF">PF009_g7623</name>
</gene>
<accession>A0A6A3FE40</accession>
<comment type="caution">
    <text evidence="1">The sequence shown here is derived from an EMBL/GenBank/DDBJ whole genome shotgun (WGS) entry which is preliminary data.</text>
</comment>
<dbReference type="EMBL" id="QXGF01000297">
    <property type="protein sequence ID" value="KAE8942611.1"/>
    <property type="molecule type" value="Genomic_DNA"/>
</dbReference>
<protein>
    <recommendedName>
        <fullName evidence="5">Thioredoxin domain-containing protein</fullName>
    </recommendedName>
</protein>
<dbReference type="AlphaFoldDB" id="A0A6A3FE40"/>
<dbReference type="Proteomes" id="UP000441208">
    <property type="component" value="Unassembled WGS sequence"/>
</dbReference>
<dbReference type="SUPFAM" id="SSF52833">
    <property type="entry name" value="Thioredoxin-like"/>
    <property type="match status" value="1"/>
</dbReference>
<proteinExistence type="predicted"/>
<sequence length="93" mass="10911">MPWIAFRYARRDLKLDLCEKFDVKTVPTLIFFNEKGEVVKREGRHFVTDHSQDIDAILANLRQEKKETSPISTRFFFDSRVTAASLFMLITRG</sequence>
<evidence type="ECO:0008006" key="5">
    <source>
        <dbReference type="Google" id="ProtNLM"/>
    </source>
</evidence>
<reference evidence="3 4" key="1">
    <citation type="submission" date="2018-08" db="EMBL/GenBank/DDBJ databases">
        <title>Genomic investigation of the strawberry pathogen Phytophthora fragariae indicates pathogenicity is determined by transcriptional variation in three key races.</title>
        <authorList>
            <person name="Adams T.M."/>
            <person name="Armitage A.D."/>
            <person name="Sobczyk M.K."/>
            <person name="Bates H.J."/>
            <person name="Dunwell J.M."/>
            <person name="Nellist C.F."/>
            <person name="Harrison R.J."/>
        </authorList>
    </citation>
    <scope>NUCLEOTIDE SEQUENCE [LARGE SCALE GENOMIC DNA]</scope>
    <source>
        <strain evidence="2 4">NOV-71</strain>
        <strain evidence="1 3">NOV-9</strain>
    </source>
</reference>
<evidence type="ECO:0000313" key="3">
    <source>
        <dbReference type="Proteomes" id="UP000429523"/>
    </source>
</evidence>
<evidence type="ECO:0000313" key="2">
    <source>
        <dbReference type="EMBL" id="KAE9123341.1"/>
    </source>
</evidence>
<dbReference type="EMBL" id="QXFZ01000278">
    <property type="protein sequence ID" value="KAE9123341.1"/>
    <property type="molecule type" value="Genomic_DNA"/>
</dbReference>
<dbReference type="InterPro" id="IPR036249">
    <property type="entry name" value="Thioredoxin-like_sf"/>
</dbReference>
<evidence type="ECO:0000313" key="4">
    <source>
        <dbReference type="Proteomes" id="UP000441208"/>
    </source>
</evidence>
<dbReference type="Proteomes" id="UP000429523">
    <property type="component" value="Unassembled WGS sequence"/>
</dbReference>
<name>A0A6A3FE40_9STRA</name>
<dbReference type="Gene3D" id="3.40.30.10">
    <property type="entry name" value="Glutaredoxin"/>
    <property type="match status" value="1"/>
</dbReference>